<dbReference type="Proteomes" id="UP000499080">
    <property type="component" value="Unassembled WGS sequence"/>
</dbReference>
<evidence type="ECO:0000313" key="3">
    <source>
        <dbReference type="Proteomes" id="UP000499080"/>
    </source>
</evidence>
<evidence type="ECO:0000259" key="1">
    <source>
        <dbReference type="Pfam" id="PF00698"/>
    </source>
</evidence>
<dbReference type="EMBL" id="BGPR01000527">
    <property type="protein sequence ID" value="GBM24829.1"/>
    <property type="molecule type" value="Genomic_DNA"/>
</dbReference>
<keyword evidence="3" id="KW-1185">Reference proteome</keyword>
<comment type="caution">
    <text evidence="2">The sequence shown here is derived from an EMBL/GenBank/DDBJ whole genome shotgun (WGS) entry which is preliminary data.</text>
</comment>
<name>A0A4Y2E954_ARAVE</name>
<dbReference type="SUPFAM" id="SSF52151">
    <property type="entry name" value="FabD/lysophospholipase-like"/>
    <property type="match status" value="1"/>
</dbReference>
<dbReference type="InterPro" id="IPR001227">
    <property type="entry name" value="Ac_transferase_dom_sf"/>
</dbReference>
<evidence type="ECO:0000313" key="2">
    <source>
        <dbReference type="EMBL" id="GBM24829.1"/>
    </source>
</evidence>
<reference evidence="2 3" key="1">
    <citation type="journal article" date="2019" name="Sci. Rep.">
        <title>Orb-weaving spider Araneus ventricosus genome elucidates the spidroin gene catalogue.</title>
        <authorList>
            <person name="Kono N."/>
            <person name="Nakamura H."/>
            <person name="Ohtoshi R."/>
            <person name="Moran D.A.P."/>
            <person name="Shinohara A."/>
            <person name="Yoshida Y."/>
            <person name="Fujiwara M."/>
            <person name="Mori M."/>
            <person name="Tomita M."/>
            <person name="Arakawa K."/>
        </authorList>
    </citation>
    <scope>NUCLEOTIDE SEQUENCE [LARGE SCALE GENOMIC DNA]</scope>
</reference>
<dbReference type="Pfam" id="PF00698">
    <property type="entry name" value="Acyl_transf_1"/>
    <property type="match status" value="1"/>
</dbReference>
<proteinExistence type="predicted"/>
<gene>
    <name evidence="2" type="primary">FASN_11</name>
    <name evidence="2" type="ORF">AVEN_245069_1</name>
</gene>
<dbReference type="InterPro" id="IPR016035">
    <property type="entry name" value="Acyl_Trfase/lysoPLipase"/>
</dbReference>
<accession>A0A4Y2E954</accession>
<feature type="domain" description="Malonyl-CoA:ACP transacylase (MAT)" evidence="1">
    <location>
        <begin position="20"/>
        <end position="117"/>
    </location>
</feature>
<dbReference type="GO" id="GO:0016740">
    <property type="term" value="F:transferase activity"/>
    <property type="evidence" value="ECO:0007669"/>
    <property type="project" value="InterPro"/>
</dbReference>
<dbReference type="AlphaFoldDB" id="A0A4Y2E954"/>
<dbReference type="Gene3D" id="3.30.70.3290">
    <property type="match status" value="1"/>
</dbReference>
<organism evidence="2 3">
    <name type="scientific">Araneus ventricosus</name>
    <name type="common">Orbweaver spider</name>
    <name type="synonym">Epeira ventricosa</name>
    <dbReference type="NCBI Taxonomy" id="182803"/>
    <lineage>
        <taxon>Eukaryota</taxon>
        <taxon>Metazoa</taxon>
        <taxon>Ecdysozoa</taxon>
        <taxon>Arthropoda</taxon>
        <taxon>Chelicerata</taxon>
        <taxon>Arachnida</taxon>
        <taxon>Araneae</taxon>
        <taxon>Araneomorphae</taxon>
        <taxon>Entelegynae</taxon>
        <taxon>Araneoidea</taxon>
        <taxon>Araneidae</taxon>
        <taxon>Araneus</taxon>
    </lineage>
</organism>
<dbReference type="Gene3D" id="3.40.366.10">
    <property type="entry name" value="Malonyl-Coenzyme A Acyl Carrier Protein, domain 2"/>
    <property type="match status" value="1"/>
</dbReference>
<protein>
    <submittedName>
        <fullName evidence="2">Fatty acid synthase</fullName>
    </submittedName>
</protein>
<dbReference type="InterPro" id="IPR014043">
    <property type="entry name" value="Acyl_transferase_dom"/>
</dbReference>
<dbReference type="OrthoDB" id="10069075at2759"/>
<sequence>MDSLNYSPSFGTFRTLLRSAVIPKPKPRTSRWISSCYPKQEWDDPSAKLAGPSYFVKNFVFPVLFHEALLHVPKDAIVIEIAPHHLLQAILKRVIGPDAEYVGLMKRNVDNTVHLLSSLGRRISFTLLYLMRKNFNIFLHPVQKCNNSENPNSNLSQCSHYLLYACFLQDFTKLPPRCRSDLELAGFESTPTNGDDQFCSTP</sequence>